<evidence type="ECO:0000256" key="6">
    <source>
        <dbReference type="ARBA" id="ARBA00023136"/>
    </source>
</evidence>
<dbReference type="PROSITE" id="PS50928">
    <property type="entry name" value="ABC_TM1"/>
    <property type="match status" value="2"/>
</dbReference>
<feature type="transmembrane region" description="Helical" evidence="7">
    <location>
        <begin position="93"/>
        <end position="113"/>
    </location>
</feature>
<feature type="transmembrane region" description="Helical" evidence="7">
    <location>
        <begin position="247"/>
        <end position="267"/>
    </location>
</feature>
<evidence type="ECO:0000256" key="1">
    <source>
        <dbReference type="ARBA" id="ARBA00004651"/>
    </source>
</evidence>
<dbReference type="Proteomes" id="UP000294702">
    <property type="component" value="Unassembled WGS sequence"/>
</dbReference>
<feature type="transmembrane region" description="Helical" evidence="7">
    <location>
        <begin position="339"/>
        <end position="359"/>
    </location>
</feature>
<feature type="transmembrane region" description="Helical" evidence="7">
    <location>
        <begin position="531"/>
        <end position="552"/>
    </location>
</feature>
<proteinExistence type="inferred from homology"/>
<feature type="transmembrane region" description="Helical" evidence="7">
    <location>
        <begin position="422"/>
        <end position="450"/>
    </location>
</feature>
<feature type="transmembrane region" description="Helical" evidence="7">
    <location>
        <begin position="203"/>
        <end position="227"/>
    </location>
</feature>
<gene>
    <name evidence="9" type="ORF">EV694_0423</name>
</gene>
<keyword evidence="3" id="KW-1003">Cell membrane</keyword>
<protein>
    <submittedName>
        <fullName evidence="9">Iron(III) transport system permease protein</fullName>
    </submittedName>
</protein>
<feature type="domain" description="ABC transmembrane type-1" evidence="8">
    <location>
        <begin position="335"/>
        <end position="547"/>
    </location>
</feature>
<reference evidence="9 10" key="1">
    <citation type="submission" date="2019-03" db="EMBL/GenBank/DDBJ databases">
        <title>Genomic Encyclopedia of Type Strains, Phase IV (KMG-IV): sequencing the most valuable type-strain genomes for metagenomic binning, comparative biology and taxonomic classification.</title>
        <authorList>
            <person name="Goeker M."/>
        </authorList>
    </citation>
    <scope>NUCLEOTIDE SEQUENCE [LARGE SCALE GENOMIC DNA]</scope>
    <source>
        <strain evidence="9 10">DSM 15534</strain>
    </source>
</reference>
<accession>A0A4R1G4T7</accession>
<feature type="domain" description="ABC transmembrane type-1" evidence="8">
    <location>
        <begin position="58"/>
        <end position="265"/>
    </location>
</feature>
<keyword evidence="10" id="KW-1185">Reference proteome</keyword>
<evidence type="ECO:0000313" key="10">
    <source>
        <dbReference type="Proteomes" id="UP000294702"/>
    </source>
</evidence>
<organism evidence="9 10">
    <name type="scientific">Volucribacter psittacicida</name>
    <dbReference type="NCBI Taxonomy" id="203482"/>
    <lineage>
        <taxon>Bacteria</taxon>
        <taxon>Pseudomonadati</taxon>
        <taxon>Pseudomonadota</taxon>
        <taxon>Gammaproteobacteria</taxon>
        <taxon>Pasteurellales</taxon>
        <taxon>Pasteurellaceae</taxon>
        <taxon>Volucribacter</taxon>
    </lineage>
</organism>
<evidence type="ECO:0000256" key="5">
    <source>
        <dbReference type="ARBA" id="ARBA00022989"/>
    </source>
</evidence>
<keyword evidence="5 7" id="KW-1133">Transmembrane helix</keyword>
<comment type="caution">
    <text evidence="9">The sequence shown here is derived from an EMBL/GenBank/DDBJ whole genome shotgun (WGS) entry which is preliminary data.</text>
</comment>
<name>A0A4R1G4T7_9PAST</name>
<dbReference type="Pfam" id="PF00528">
    <property type="entry name" value="BPD_transp_1"/>
    <property type="match status" value="1"/>
</dbReference>
<feature type="transmembrane region" description="Helical" evidence="7">
    <location>
        <begin position="57"/>
        <end position="81"/>
    </location>
</feature>
<evidence type="ECO:0000256" key="3">
    <source>
        <dbReference type="ARBA" id="ARBA00022475"/>
    </source>
</evidence>
<dbReference type="PANTHER" id="PTHR30183:SF2">
    <property type="entry name" value="IRON UTILIZATION PROTEIN"/>
    <property type="match status" value="1"/>
</dbReference>
<keyword evidence="4 7" id="KW-0812">Transmembrane</keyword>
<feature type="transmembrane region" description="Helical" evidence="7">
    <location>
        <begin position="147"/>
        <end position="170"/>
    </location>
</feature>
<dbReference type="InterPro" id="IPR035906">
    <property type="entry name" value="MetI-like_sf"/>
</dbReference>
<comment type="subcellular location">
    <subcellularLocation>
        <location evidence="1 7">Cell membrane</location>
        <topology evidence="1 7">Multi-pass membrane protein</topology>
    </subcellularLocation>
</comment>
<dbReference type="InterPro" id="IPR000515">
    <property type="entry name" value="MetI-like"/>
</dbReference>
<dbReference type="Gene3D" id="1.10.3720.10">
    <property type="entry name" value="MetI-like"/>
    <property type="match status" value="2"/>
</dbReference>
<dbReference type="GO" id="GO:0055085">
    <property type="term" value="P:transmembrane transport"/>
    <property type="evidence" value="ECO:0007669"/>
    <property type="project" value="InterPro"/>
</dbReference>
<dbReference type="SUPFAM" id="SSF161098">
    <property type="entry name" value="MetI-like"/>
    <property type="match status" value="2"/>
</dbReference>
<keyword evidence="2 7" id="KW-0813">Transport</keyword>
<evidence type="ECO:0000313" key="9">
    <source>
        <dbReference type="EMBL" id="TCK01791.1"/>
    </source>
</evidence>
<feature type="transmembrane region" description="Helical" evidence="7">
    <location>
        <begin position="471"/>
        <end position="493"/>
    </location>
</feature>
<dbReference type="CDD" id="cd06261">
    <property type="entry name" value="TM_PBP2"/>
    <property type="match status" value="2"/>
</dbReference>
<dbReference type="OrthoDB" id="9790211at2"/>
<dbReference type="RefSeq" id="WP_132688529.1">
    <property type="nucleotide sequence ID" value="NZ_SMFT01000001.1"/>
</dbReference>
<feature type="transmembrane region" description="Helical" evidence="7">
    <location>
        <begin position="380"/>
        <end position="402"/>
    </location>
</feature>
<dbReference type="FunFam" id="1.10.3720.10:FF:000088">
    <property type="entry name" value="Iron(III) ABC transporter, permease protein"/>
    <property type="match status" value="1"/>
</dbReference>
<dbReference type="EMBL" id="SMFT01000001">
    <property type="protein sequence ID" value="TCK01791.1"/>
    <property type="molecule type" value="Genomic_DNA"/>
</dbReference>
<dbReference type="AlphaFoldDB" id="A0A4R1G4T7"/>
<feature type="transmembrane region" description="Helical" evidence="7">
    <location>
        <begin position="298"/>
        <end position="319"/>
    </location>
</feature>
<comment type="similarity">
    <text evidence="7">Belongs to the binding-protein-dependent transport system permease family.</text>
</comment>
<sequence length="559" mass="62968">MQKKFSRPYSSKFLGWQLSALLSTGFILLPLLAIAYHALGGQWQNLQHFWQTMLGHYVTNSVILVCLTVLLALLFALPSAWLVTHYRFWGHKILQWLLCLPLAMPAYLIAYLYTDLLDYSGPLQIFLRQLFGWSSPQDYWFPQIRSLYGASFVLALVLYPYIFLLARVALLEQSENLVQSAKTLGASPFTIFRKITFPLIRPSVAVGMTLVAMETLGDFGTVAYFAVPTLTTAIYDAWLGFHDIGTASQISLFMLLMIFVLVVLESYSRRKQKTYQRGYEKKQALKSLTGYRALLAQLWCWGLLSCAFFLPLGQLLYWAYEYFEQSWNANFVQYAKNSLLVSCLASFVTLFFALLLHFTHRLSLQGGLLTPKNTRTLLQVSSLGYAIPGTVLAIGLLSPLTFADHQLHHWLKSLDLSPVGLVFSGSIFALVMAYCIRFSAMAIGSLEASFGKISPSLDMASQTLGKNGFMMLWRVHFPLLSKGMLTALLMVFIESMKELNASLLLRPFNFDTLATHVFIFTSDEQLERASLPAIALVLTGLIPVILLTRSLIMSSNKER</sequence>
<keyword evidence="6 7" id="KW-0472">Membrane</keyword>
<evidence type="ECO:0000259" key="8">
    <source>
        <dbReference type="PROSITE" id="PS50928"/>
    </source>
</evidence>
<evidence type="ECO:0000256" key="4">
    <source>
        <dbReference type="ARBA" id="ARBA00022692"/>
    </source>
</evidence>
<dbReference type="GO" id="GO:0005886">
    <property type="term" value="C:plasma membrane"/>
    <property type="evidence" value="ECO:0007669"/>
    <property type="project" value="UniProtKB-SubCell"/>
</dbReference>
<evidence type="ECO:0000256" key="7">
    <source>
        <dbReference type="RuleBase" id="RU363032"/>
    </source>
</evidence>
<evidence type="ECO:0000256" key="2">
    <source>
        <dbReference type="ARBA" id="ARBA00022448"/>
    </source>
</evidence>
<dbReference type="PANTHER" id="PTHR30183">
    <property type="entry name" value="MOLYBDENUM TRANSPORT SYSTEM PERMEASE PROTEIN MODB"/>
    <property type="match status" value="1"/>
</dbReference>